<sequence length="195" mass="22162">MNDATGTPGVPRSEALCREFRRTRAFRQLVPMEAGIGWPLPVPVVQDGAPQVYVRLPLFALRPDPAGGADLFPPFATAALNWSTRRLVEYTDLRFKEPHRSRTEWSRPVGRFPHPAVAGLTNAAYRDMRSRLFHLYDELFDGLARGREPGSTWSGEFSGLLSRLVEPSLTPYYRQLAPKFLRRHLPEDRHLPEEG</sequence>
<organism evidence="1 2">
    <name type="scientific">Streptomyces silvensis</name>
    <dbReference type="NCBI Taxonomy" id="1765722"/>
    <lineage>
        <taxon>Bacteria</taxon>
        <taxon>Bacillati</taxon>
        <taxon>Actinomycetota</taxon>
        <taxon>Actinomycetes</taxon>
        <taxon>Kitasatosporales</taxon>
        <taxon>Streptomycetaceae</taxon>
        <taxon>Streptomyces</taxon>
    </lineage>
</organism>
<dbReference type="EMBL" id="LOCL01000031">
    <property type="protein sequence ID" value="KUF18196.1"/>
    <property type="molecule type" value="Genomic_DNA"/>
</dbReference>
<dbReference type="STRING" id="1765722.AT728_24770"/>
<comment type="caution">
    <text evidence="1">The sequence shown here is derived from an EMBL/GenBank/DDBJ whole genome shotgun (WGS) entry which is preliminary data.</text>
</comment>
<name>A0A0W7X5X4_9ACTN</name>
<dbReference type="AlphaFoldDB" id="A0A0W7X5X4"/>
<gene>
    <name evidence="1" type="ORF">AT728_24770</name>
</gene>
<evidence type="ECO:0000313" key="2">
    <source>
        <dbReference type="Proteomes" id="UP000054804"/>
    </source>
</evidence>
<dbReference type="RefSeq" id="WP_058847568.1">
    <property type="nucleotide sequence ID" value="NZ_LOCL01000031.1"/>
</dbReference>
<reference evidence="1 2" key="1">
    <citation type="submission" date="2015-12" db="EMBL/GenBank/DDBJ databases">
        <title>Draft genome sequence of Streptomyces silvensis ATCC 53525, a producer of novel hormone antagonists.</title>
        <authorList>
            <person name="Johnston C.W."/>
            <person name="Li Y."/>
            <person name="Magarvey N.A."/>
        </authorList>
    </citation>
    <scope>NUCLEOTIDE SEQUENCE [LARGE SCALE GENOMIC DNA]</scope>
    <source>
        <strain evidence="1 2">ATCC 53525</strain>
    </source>
</reference>
<evidence type="ECO:0000313" key="1">
    <source>
        <dbReference type="EMBL" id="KUF18196.1"/>
    </source>
</evidence>
<protein>
    <submittedName>
        <fullName evidence="1">Uncharacterized protein</fullName>
    </submittedName>
</protein>
<proteinExistence type="predicted"/>
<dbReference type="OrthoDB" id="4185008at2"/>
<keyword evidence="2" id="KW-1185">Reference proteome</keyword>
<accession>A0A0W7X5X4</accession>
<dbReference type="Proteomes" id="UP000054804">
    <property type="component" value="Unassembled WGS sequence"/>
</dbReference>